<dbReference type="EMBL" id="CAJOBA010093386">
    <property type="protein sequence ID" value="CAF4493780.1"/>
    <property type="molecule type" value="Genomic_DNA"/>
</dbReference>
<name>A0A8S2XFB5_9BILA</name>
<comment type="caution">
    <text evidence="1">The sequence shown here is derived from an EMBL/GenBank/DDBJ whole genome shotgun (WGS) entry which is preliminary data.</text>
</comment>
<protein>
    <submittedName>
        <fullName evidence="1">Uncharacterized protein</fullName>
    </submittedName>
</protein>
<evidence type="ECO:0000313" key="1">
    <source>
        <dbReference type="EMBL" id="CAF4493780.1"/>
    </source>
</evidence>
<evidence type="ECO:0000313" key="2">
    <source>
        <dbReference type="Proteomes" id="UP000682733"/>
    </source>
</evidence>
<gene>
    <name evidence="1" type="ORF">TMI583_LOCUS47674</name>
</gene>
<proteinExistence type="predicted"/>
<accession>A0A8S2XFB5</accession>
<organism evidence="1 2">
    <name type="scientific">Didymodactylos carnosus</name>
    <dbReference type="NCBI Taxonomy" id="1234261"/>
    <lineage>
        <taxon>Eukaryota</taxon>
        <taxon>Metazoa</taxon>
        <taxon>Spiralia</taxon>
        <taxon>Gnathifera</taxon>
        <taxon>Rotifera</taxon>
        <taxon>Eurotatoria</taxon>
        <taxon>Bdelloidea</taxon>
        <taxon>Philodinida</taxon>
        <taxon>Philodinidae</taxon>
        <taxon>Didymodactylos</taxon>
    </lineage>
</organism>
<reference evidence="1" key="1">
    <citation type="submission" date="2021-02" db="EMBL/GenBank/DDBJ databases">
        <authorList>
            <person name="Nowell W R."/>
        </authorList>
    </citation>
    <scope>NUCLEOTIDE SEQUENCE</scope>
</reference>
<sequence length="10" mass="1214">MGPKLRLSRR</sequence>
<dbReference type="Proteomes" id="UP000682733">
    <property type="component" value="Unassembled WGS sequence"/>
</dbReference>
<feature type="non-terminal residue" evidence="1">
    <location>
        <position position="10"/>
    </location>
</feature>